<dbReference type="Pfam" id="PF00126">
    <property type="entry name" value="HTH_1"/>
    <property type="match status" value="1"/>
</dbReference>
<keyword evidence="3" id="KW-0238">DNA-binding</keyword>
<dbReference type="RefSeq" id="WP_039343245.1">
    <property type="nucleotide sequence ID" value="NZ_AP018359.1"/>
</dbReference>
<dbReference type="SUPFAM" id="SSF46785">
    <property type="entry name" value="Winged helix' DNA-binding domain"/>
    <property type="match status" value="1"/>
</dbReference>
<dbReference type="OrthoDB" id="5297263at2"/>
<dbReference type="GO" id="GO:0003700">
    <property type="term" value="F:DNA-binding transcription factor activity"/>
    <property type="evidence" value="ECO:0007669"/>
    <property type="project" value="InterPro"/>
</dbReference>
<evidence type="ECO:0000313" key="10">
    <source>
        <dbReference type="Proteomes" id="UP000664048"/>
    </source>
</evidence>
<dbReference type="EMBL" id="JAENIB010000034">
    <property type="protein sequence ID" value="MBK1935614.1"/>
    <property type="molecule type" value="Genomic_DNA"/>
</dbReference>
<dbReference type="GeneID" id="93195681"/>
<evidence type="ECO:0000313" key="7">
    <source>
        <dbReference type="EMBL" id="MBO1835360.1"/>
    </source>
</evidence>
<reference evidence="7 10" key="2">
    <citation type="submission" date="2021-03" db="EMBL/GenBank/DDBJ databases">
        <title>Clinical course, treatment and visual outcome of an outbreak of Burkholderia contaminans endophthalmitis following cataract surgery.</title>
        <authorList>
            <person name="Lind C."/>
            <person name="Olsen K."/>
            <person name="Angelsen N.K."/>
            <person name="Krefting E.A."/>
            <person name="Fossen K."/>
            <person name="Gravningen K."/>
            <person name="Depoorter E."/>
            <person name="Vandamme P."/>
            <person name="Bertelsen G."/>
        </authorList>
    </citation>
    <scope>NUCLEOTIDE SEQUENCE [LARGE SCALE GENOMIC DNA]</scope>
    <source>
        <strain evidence="7 10">51242556</strain>
    </source>
</reference>
<name>A0A1E3FMF9_9BURK</name>
<dbReference type="PROSITE" id="PS50931">
    <property type="entry name" value="HTH_LYSR"/>
    <property type="match status" value="1"/>
</dbReference>
<evidence type="ECO:0000256" key="3">
    <source>
        <dbReference type="ARBA" id="ARBA00023125"/>
    </source>
</evidence>
<evidence type="ECO:0000313" key="11">
    <source>
        <dbReference type="Proteomes" id="UP001220209"/>
    </source>
</evidence>
<dbReference type="CDD" id="cd08422">
    <property type="entry name" value="PBP2_CrgA_like"/>
    <property type="match status" value="1"/>
</dbReference>
<dbReference type="PANTHER" id="PTHR30537:SF5">
    <property type="entry name" value="HTH-TYPE TRANSCRIPTIONAL ACTIVATOR TTDR-RELATED"/>
    <property type="match status" value="1"/>
</dbReference>
<dbReference type="Proteomes" id="UP001220209">
    <property type="component" value="Chromosome 3"/>
</dbReference>
<dbReference type="GO" id="GO:0006351">
    <property type="term" value="P:DNA-templated transcription"/>
    <property type="evidence" value="ECO:0007669"/>
    <property type="project" value="TreeGrafter"/>
</dbReference>
<dbReference type="PANTHER" id="PTHR30537">
    <property type="entry name" value="HTH-TYPE TRANSCRIPTIONAL REGULATOR"/>
    <property type="match status" value="1"/>
</dbReference>
<dbReference type="InterPro" id="IPR058163">
    <property type="entry name" value="LysR-type_TF_proteobact-type"/>
</dbReference>
<evidence type="ECO:0000259" key="5">
    <source>
        <dbReference type="PROSITE" id="PS50931"/>
    </source>
</evidence>
<keyword evidence="10" id="KW-1185">Reference proteome</keyword>
<dbReference type="Pfam" id="PF03466">
    <property type="entry name" value="LysR_substrate"/>
    <property type="match status" value="1"/>
</dbReference>
<evidence type="ECO:0000313" key="8">
    <source>
        <dbReference type="EMBL" id="WFN22573.1"/>
    </source>
</evidence>
<evidence type="ECO:0000256" key="2">
    <source>
        <dbReference type="ARBA" id="ARBA00023015"/>
    </source>
</evidence>
<reference evidence="8 11" key="3">
    <citation type="submission" date="2021-12" db="EMBL/GenBank/DDBJ databases">
        <title>Genomic and phenotypic characterization of three Burkholderia contaminans isolates recovered from different sources.</title>
        <authorList>
            <person name="Lopez De Volder A."/>
            <person name="Fan Y."/>
            <person name="Nunvar J."/>
            <person name="Herrera T."/>
            <person name="Timp W."/>
            <person name="Degrossi J."/>
        </authorList>
    </citation>
    <scope>NUCLEOTIDE SEQUENCE [LARGE SCALE GENOMIC DNA]</scope>
    <source>
        <strain evidence="8 11">LMG 23361</strain>
    </source>
</reference>
<gene>
    <name evidence="7" type="ORF">J4M89_38855</name>
    <name evidence="6" type="ORF">JIN94_37605</name>
    <name evidence="8" type="ORF">LXE91_38520</name>
</gene>
<dbReference type="InterPro" id="IPR036390">
    <property type="entry name" value="WH_DNA-bd_sf"/>
</dbReference>
<accession>A0A1E3FMF9</accession>
<evidence type="ECO:0000256" key="4">
    <source>
        <dbReference type="ARBA" id="ARBA00023163"/>
    </source>
</evidence>
<dbReference type="Gene3D" id="1.10.10.10">
    <property type="entry name" value="Winged helix-like DNA-binding domain superfamily/Winged helix DNA-binding domain"/>
    <property type="match status" value="1"/>
</dbReference>
<dbReference type="FunFam" id="1.10.10.10:FF:000001">
    <property type="entry name" value="LysR family transcriptional regulator"/>
    <property type="match status" value="1"/>
</dbReference>
<dbReference type="GO" id="GO:0043565">
    <property type="term" value="F:sequence-specific DNA binding"/>
    <property type="evidence" value="ECO:0007669"/>
    <property type="project" value="TreeGrafter"/>
</dbReference>
<dbReference type="AlphaFoldDB" id="A0A1E3FMF9"/>
<dbReference type="Proteomes" id="UP000611459">
    <property type="component" value="Unassembled WGS sequence"/>
</dbReference>
<evidence type="ECO:0000313" key="9">
    <source>
        <dbReference type="Proteomes" id="UP000611459"/>
    </source>
</evidence>
<dbReference type="EMBL" id="CP090642">
    <property type="protein sequence ID" value="WFN22573.1"/>
    <property type="molecule type" value="Genomic_DNA"/>
</dbReference>
<reference evidence="6" key="1">
    <citation type="submission" date="2021-01" db="EMBL/GenBank/DDBJ databases">
        <title>Outbreak of Burkholderia contaminns endophthalmitis traced to a clinical ventilation system.</title>
        <authorList>
            <person name="Lipuma J."/>
            <person name="Spilker T."/>
            <person name="Kratholm J."/>
        </authorList>
    </citation>
    <scope>NUCLEOTIDE SEQUENCE</scope>
    <source>
        <strain evidence="6">HI4954</strain>
    </source>
</reference>
<evidence type="ECO:0000313" key="6">
    <source>
        <dbReference type="EMBL" id="MBK1935614.1"/>
    </source>
</evidence>
<dbReference type="Gene3D" id="3.40.190.290">
    <property type="match status" value="1"/>
</dbReference>
<keyword evidence="2" id="KW-0805">Transcription regulation</keyword>
<dbReference type="Proteomes" id="UP000664048">
    <property type="component" value="Unassembled WGS sequence"/>
</dbReference>
<dbReference type="SUPFAM" id="SSF53850">
    <property type="entry name" value="Periplasmic binding protein-like II"/>
    <property type="match status" value="1"/>
</dbReference>
<dbReference type="InterPro" id="IPR036388">
    <property type="entry name" value="WH-like_DNA-bd_sf"/>
</dbReference>
<protein>
    <submittedName>
        <fullName evidence="6">LysR family transcriptional regulator</fullName>
    </submittedName>
</protein>
<organism evidence="6 9">
    <name type="scientific">Burkholderia contaminans</name>
    <dbReference type="NCBI Taxonomy" id="488447"/>
    <lineage>
        <taxon>Bacteria</taxon>
        <taxon>Pseudomonadati</taxon>
        <taxon>Pseudomonadota</taxon>
        <taxon>Betaproteobacteria</taxon>
        <taxon>Burkholderiales</taxon>
        <taxon>Burkholderiaceae</taxon>
        <taxon>Burkholderia</taxon>
        <taxon>Burkholderia cepacia complex</taxon>
    </lineage>
</organism>
<sequence length="310" mass="33356">MDKLQAMKFFVRVAEEGSFTGAAERMDVTTALVSRAVGALETHLRTRLINRTTRRIALTEAGERYLGRCEQILAGIDLAEAEAADAHARPAGRLRVHATPGFGQSYVLPAVLAYRQSYPNVLVELTLSQHVPDLIDDGYDVSLQLSAADLPDSGLVSKRLGRLSSVLCASQAYLDTHGVPLDTQMLAEHACLQIVSSVFPNNHWQLTGPHGAERFELPPAQLRVNTAEALAVALRAGAGIGALPMSTAVPTLRGGGLVRVLPDYTLQSLTAYALYPSRQYLDAKIRTFVESLQASIPTALEADMAALNVT</sequence>
<keyword evidence="4" id="KW-0804">Transcription</keyword>
<comment type="similarity">
    <text evidence="1">Belongs to the LysR transcriptional regulatory family.</text>
</comment>
<proteinExistence type="inferred from homology"/>
<feature type="domain" description="HTH lysR-type" evidence="5">
    <location>
        <begin position="1"/>
        <end position="59"/>
    </location>
</feature>
<dbReference type="InterPro" id="IPR005119">
    <property type="entry name" value="LysR_subst-bd"/>
</dbReference>
<dbReference type="EMBL" id="JAGEMX010000029">
    <property type="protein sequence ID" value="MBO1835360.1"/>
    <property type="molecule type" value="Genomic_DNA"/>
</dbReference>
<evidence type="ECO:0000256" key="1">
    <source>
        <dbReference type="ARBA" id="ARBA00009437"/>
    </source>
</evidence>
<dbReference type="InterPro" id="IPR000847">
    <property type="entry name" value="LysR_HTH_N"/>
</dbReference>